<gene>
    <name evidence="1" type="ORF">CTDIVETGP_1576</name>
</gene>
<dbReference type="RefSeq" id="WP_017895738.1">
    <property type="nucleotide sequence ID" value="NZ_CBXI010000024.1"/>
</dbReference>
<dbReference type="EMBL" id="CBXI010000024">
    <property type="protein sequence ID" value="CDL91506.1"/>
    <property type="molecule type" value="Genomic_DNA"/>
</dbReference>
<dbReference type="Pfam" id="PF06356">
    <property type="entry name" value="DUF1064"/>
    <property type="match status" value="1"/>
</dbReference>
<proteinExistence type="predicted"/>
<organism evidence="1 2">
    <name type="scientific">Clostridium tyrobutyricum DIVETGP</name>
    <dbReference type="NCBI Taxonomy" id="1408889"/>
    <lineage>
        <taxon>Bacteria</taxon>
        <taxon>Bacillati</taxon>
        <taxon>Bacillota</taxon>
        <taxon>Clostridia</taxon>
        <taxon>Eubacteriales</taxon>
        <taxon>Clostridiaceae</taxon>
        <taxon>Clostridium</taxon>
    </lineage>
</organism>
<sequence>MRSKYNAKKITVDGITFDSKDEARYYEYLKKLKAKGKIVNFELQPKFVLIPAFEYKGKKERPATYTLDFLIYNLDGTETYVDVKGDSTPQGELKFKILKHLHQDMDFRWISRSLKYSESGWIDFKELQKKRRESKRNAQNKNN</sequence>
<evidence type="ECO:0000313" key="1">
    <source>
        <dbReference type="EMBL" id="CDL91506.1"/>
    </source>
</evidence>
<keyword evidence="2" id="KW-1185">Reference proteome</keyword>
<dbReference type="Gene3D" id="3.40.91.30">
    <property type="match status" value="1"/>
</dbReference>
<evidence type="ECO:0000313" key="2">
    <source>
        <dbReference type="Proteomes" id="UP000019482"/>
    </source>
</evidence>
<name>W6N5E3_CLOTY</name>
<dbReference type="Proteomes" id="UP000019482">
    <property type="component" value="Unassembled WGS sequence"/>
</dbReference>
<dbReference type="OrthoDB" id="1853564at2"/>
<accession>W6N5E3</accession>
<dbReference type="AlphaFoldDB" id="W6N5E3"/>
<protein>
    <recommendedName>
        <fullName evidence="3">Phage protein</fullName>
    </recommendedName>
</protein>
<dbReference type="GeneID" id="29419519"/>
<dbReference type="InterPro" id="IPR009414">
    <property type="entry name" value="DUF1064"/>
</dbReference>
<evidence type="ECO:0008006" key="3">
    <source>
        <dbReference type="Google" id="ProtNLM"/>
    </source>
</evidence>
<reference evidence="1 2" key="1">
    <citation type="journal article" date="2015" name="Genome Announc.">
        <title>Draft Genome Sequence of Clostridium tyrobutyricum Strain DIVETGP, Isolated from Cow's Milk for Grana Padano Production.</title>
        <authorList>
            <person name="Soggiu A."/>
            <person name="Piras C."/>
            <person name="Gaiarsa S."/>
            <person name="Sassera D."/>
            <person name="Roncada P."/>
            <person name="Bendixen E."/>
            <person name="Brasca M."/>
            <person name="Bonizzi L."/>
        </authorList>
    </citation>
    <scope>NUCLEOTIDE SEQUENCE [LARGE SCALE GENOMIC DNA]</scope>
    <source>
        <strain evidence="1 2">DIVETGP</strain>
    </source>
</reference>
<comment type="caution">
    <text evidence="1">The sequence shown here is derived from an EMBL/GenBank/DDBJ whole genome shotgun (WGS) entry which is preliminary data.</text>
</comment>